<keyword evidence="4 7" id="KW-1133">Transmembrane helix</keyword>
<evidence type="ECO:0000313" key="8">
    <source>
        <dbReference type="EMBL" id="GMH56856.1"/>
    </source>
</evidence>
<gene>
    <name evidence="8" type="ORF">TrST_g14077</name>
</gene>
<protein>
    <recommendedName>
        <fullName evidence="10">Transmembrane protein</fullName>
    </recommendedName>
</protein>
<evidence type="ECO:0000256" key="1">
    <source>
        <dbReference type="ARBA" id="ARBA00004141"/>
    </source>
</evidence>
<comment type="caution">
    <text evidence="8">The sequence shown here is derived from an EMBL/GenBank/DDBJ whole genome shotgun (WGS) entry which is preliminary data.</text>
</comment>
<feature type="region of interest" description="Disordered" evidence="6">
    <location>
        <begin position="1"/>
        <end position="25"/>
    </location>
</feature>
<keyword evidence="3 7" id="KW-0812">Transmembrane</keyword>
<dbReference type="InterPro" id="IPR002995">
    <property type="entry name" value="Surf4"/>
</dbReference>
<dbReference type="EMBL" id="BRXY01000042">
    <property type="protein sequence ID" value="GMH56856.1"/>
    <property type="molecule type" value="Genomic_DNA"/>
</dbReference>
<reference evidence="9" key="1">
    <citation type="journal article" date="2023" name="Commun. Biol.">
        <title>Genome analysis of Parmales, the sister group of diatoms, reveals the evolutionary specialization of diatoms from phago-mixotrophs to photoautotrophs.</title>
        <authorList>
            <person name="Ban H."/>
            <person name="Sato S."/>
            <person name="Yoshikawa S."/>
            <person name="Yamada K."/>
            <person name="Nakamura Y."/>
            <person name="Ichinomiya M."/>
            <person name="Sato N."/>
            <person name="Blanc-Mathieu R."/>
            <person name="Endo H."/>
            <person name="Kuwata A."/>
            <person name="Ogata H."/>
        </authorList>
    </citation>
    <scope>NUCLEOTIDE SEQUENCE [LARGE SCALE GENOMIC DNA]</scope>
    <source>
        <strain evidence="9">NIES 3701</strain>
    </source>
</reference>
<dbReference type="Pfam" id="PF02077">
    <property type="entry name" value="SURF4"/>
    <property type="match status" value="1"/>
</dbReference>
<evidence type="ECO:0000256" key="5">
    <source>
        <dbReference type="ARBA" id="ARBA00023136"/>
    </source>
</evidence>
<evidence type="ECO:0000256" key="7">
    <source>
        <dbReference type="SAM" id="Phobius"/>
    </source>
</evidence>
<dbReference type="OrthoDB" id="201476at2759"/>
<dbReference type="AlphaFoldDB" id="A0A9W6ZPK1"/>
<evidence type="ECO:0000256" key="4">
    <source>
        <dbReference type="ARBA" id="ARBA00022989"/>
    </source>
</evidence>
<comment type="subcellular location">
    <subcellularLocation>
        <location evidence="1">Membrane</location>
        <topology evidence="1">Multi-pass membrane protein</topology>
    </subcellularLocation>
</comment>
<feature type="transmembrane region" description="Helical" evidence="7">
    <location>
        <begin position="208"/>
        <end position="227"/>
    </location>
</feature>
<feature type="transmembrane region" description="Helical" evidence="7">
    <location>
        <begin position="273"/>
        <end position="296"/>
    </location>
</feature>
<evidence type="ECO:0008006" key="10">
    <source>
        <dbReference type="Google" id="ProtNLM"/>
    </source>
</evidence>
<organism evidence="8 9">
    <name type="scientific">Triparma strigata</name>
    <dbReference type="NCBI Taxonomy" id="1606541"/>
    <lineage>
        <taxon>Eukaryota</taxon>
        <taxon>Sar</taxon>
        <taxon>Stramenopiles</taxon>
        <taxon>Ochrophyta</taxon>
        <taxon>Bolidophyceae</taxon>
        <taxon>Parmales</taxon>
        <taxon>Triparmaceae</taxon>
        <taxon>Triparma</taxon>
    </lineage>
</organism>
<comment type="similarity">
    <text evidence="2">Belongs to the SURF4 family.</text>
</comment>
<feature type="transmembrane region" description="Helical" evidence="7">
    <location>
        <begin position="239"/>
        <end position="261"/>
    </location>
</feature>
<keyword evidence="5 7" id="KW-0472">Membrane</keyword>
<dbReference type="Proteomes" id="UP001165085">
    <property type="component" value="Unassembled WGS sequence"/>
</dbReference>
<feature type="transmembrane region" description="Helical" evidence="7">
    <location>
        <begin position="120"/>
        <end position="145"/>
    </location>
</feature>
<evidence type="ECO:0000256" key="6">
    <source>
        <dbReference type="SAM" id="MobiDB-lite"/>
    </source>
</evidence>
<evidence type="ECO:0000256" key="2">
    <source>
        <dbReference type="ARBA" id="ARBA00006945"/>
    </source>
</evidence>
<evidence type="ECO:0000256" key="3">
    <source>
        <dbReference type="ARBA" id="ARBA00022692"/>
    </source>
</evidence>
<evidence type="ECO:0000313" key="9">
    <source>
        <dbReference type="Proteomes" id="UP001165085"/>
    </source>
</evidence>
<accession>A0A9W6ZPK1</accession>
<proteinExistence type="inferred from homology"/>
<name>A0A9W6ZPK1_9STRA</name>
<dbReference type="GO" id="GO:0016020">
    <property type="term" value="C:membrane"/>
    <property type="evidence" value="ECO:0007669"/>
    <property type="project" value="UniProtKB-SubCell"/>
</dbReference>
<keyword evidence="9" id="KW-1185">Reference proteome</keyword>
<feature type="transmembrane region" description="Helical" evidence="7">
    <location>
        <begin position="336"/>
        <end position="361"/>
    </location>
</feature>
<sequence length="374" mass="41750">MKPVTGTSYASSGPNNGSNLGTDSSADIEMQGLLKPMPIGDSTRHSRAGPKINDSFFRRLDDRVNVKLLSRIWGPKLETVVRLMLVSTFLDDSLRTATNFTQLSKQVSEEGCLRWLSSSAIVFASIFLFLGLLFQLIGSILLVSLKYPDHATRSLVIWSILQPILYGQLSNFEFVAESLSLIGGLLMLRSHVVYDPETEAVKQARVKLVGRLLVPAMYVYYAGHFMFKALTEEETSSVSQYFASLSLFVVNLLVIVGLVIGSSFVAAGLRSRVIALLLALINIIYVFYNHPFFLYISRKDGEWVYDDNMPIPAASLPDDVSIFDFDLEQIYDLHRYYFFMGLSTSGALLLLAQFGPGEYAVQEDEMILPMRAQD</sequence>